<evidence type="ECO:0000313" key="1">
    <source>
        <dbReference type="EMBL" id="CAG7581622.1"/>
    </source>
</evidence>
<accession>A0A8D9C9T5</accession>
<protein>
    <submittedName>
        <fullName evidence="1">Gp265</fullName>
    </submittedName>
</protein>
<proteinExistence type="predicted"/>
<organism evidence="1">
    <name type="scientific">uncultured marine phage</name>
    <dbReference type="NCBI Taxonomy" id="707152"/>
    <lineage>
        <taxon>Viruses</taxon>
        <taxon>environmental samples</taxon>
    </lineage>
</organism>
<dbReference type="Gene3D" id="2.10.10.90">
    <property type="match status" value="1"/>
</dbReference>
<sequence length="1263" mass="146538">MKSFALLRTNVALTTNLQIVVSSDDKLYMESFDSNDYLSDDQYKKMQFGKDAVYDQLIPTFFGDLTPNYAYQVKFDEDKSQMYNDFIDQFDDIYQAGCANVRNTDYNEEFECFAPLHFEKEEFPENFIIFRVDGPGLVEMSKDNFKEEILDNLKCVSVFDLSGKTNIGQWIEKSFKNNITFPDDKFDFDVREGEFSSWSGIDYDSGGYTSKSLFMKDILEKETTFFEFDQLLTDGYQTQRVVYPNIVNLKFLFDDTPATKTTLRKWSINRYYGFYLDSLELTKCVTAYSPPILNGGFTILEDNIINSIGKDPFVKGFVEGKTYVEYFGQFYLVEKLDSGEFKIIAPFNLEGKQDYINKEIINIDDDNIITYNTKYNKTTFSIDCFEDADVWIIDINGKFHVVKEENGSYYINTDYGFSVNNNKFDYWINESDSSYRTSLDLDKIDKNNPPLTFPIYKLNFTEVKEFDTNIVNSDFARYEYEKSDEISSTHEPKIFVEDGNSDTNPKEFNEYIYGNELVRIPASSEYVGTSEIFEVRNFTDEFLNDLSDIWRKNPIFCKWGYEGSISNGDYPYRLNNNFYGEDLNRSTNVYEPLPNRVERNLDYFYTINPDSTDYIDHTLHVMQFDDNLNLDTDFNFEIDKYFNFGTVSSDCCEGPISGTYTNDYFDYLFSKKEYLDNGDIVRNTMKYSTFLKGDNSVANTSIFRGIKFKIYDVDKVITNTNQSGDVNINSISLIPNNKYEDWKLSILLSDFSFNIDDVNFATDPTSTESINNMSWEIIDVWKLESSYIPNDVVLHHDVIYKNISGTVSTIDDPSENPGNSDDWGVGTFSSAFWSPLDTYSVGDWVYNCCEYYERVFVGTAGNGDFFTPGLTYTPGDIVLYQNDYFESTSTNSTVPTVSSNWSEVSGTFSNFWDKIEQWKSNFSYSINNYVYYQGGLYISNNNANSNNQPDITSNWTLEYTLEPNTDTIYGTDLSGNNIIEMNNRFYLLLDNPNNDTLDNGINVYINKKWNNVLINIYINDNTMSDLKNVNRDVLYTDINQKLTAKNFIEALNDLDDSREFANYINYYVIETDGSYNKYNIDNITELPVMLVAEDPDEFSTLIGSMIRTPIILDQNIIKANFELNDNEINDISQLNYYNGNPIGIGLTKTTDDETERLTKQATMYRFNGNYSPIFREVELFKRPELCNKTTGNYIFDTELTNFGVMRERVMSKVNLIDNVFKLKNATSVKSIYPQLDEYGYTFDDHFIFKSTWDNKYYIKVSKP</sequence>
<dbReference type="EMBL" id="OU342829">
    <property type="protein sequence ID" value="CAG7581622.1"/>
    <property type="molecule type" value="Genomic_DNA"/>
</dbReference>
<gene>
    <name evidence="1" type="primary">265</name>
    <name evidence="1" type="ORF">SLAVMIC_00933</name>
</gene>
<name>A0A8D9C9T5_9VIRU</name>
<reference evidence="1" key="1">
    <citation type="submission" date="2021-06" db="EMBL/GenBank/DDBJ databases">
        <authorList>
            <person name="Gannon L."/>
            <person name="Redgwell R T."/>
            <person name="Michniewski S."/>
            <person name="Harrison D C."/>
            <person name="Millard A."/>
        </authorList>
    </citation>
    <scope>NUCLEOTIDE SEQUENCE</scope>
</reference>